<keyword evidence="2" id="KW-1185">Reference proteome</keyword>
<protein>
    <submittedName>
        <fullName evidence="1">Uncharacterized protein</fullName>
    </submittedName>
</protein>
<sequence length="57" mass="6283">MQCLLLRVQAISISQHINYVIEMNQALCNRAAINFAVAFDDALGAGEDIVWLTYSAP</sequence>
<comment type="caution">
    <text evidence="1">The sequence shown here is derived from an EMBL/GenBank/DDBJ whole genome shotgun (WGS) entry which is preliminary data.</text>
</comment>
<evidence type="ECO:0000313" key="2">
    <source>
        <dbReference type="Proteomes" id="UP001628874"/>
    </source>
</evidence>
<reference evidence="1 2" key="1">
    <citation type="submission" date="2024-07" db="EMBL/GenBank/DDBJ databases">
        <authorList>
            <person name="Tripathy S."/>
        </authorList>
    </citation>
    <scope>NUCLEOTIDE SEQUENCE [LARGE SCALE GENOMIC DNA]</scope>
    <source>
        <strain evidence="1 2">VB-61278_2</strain>
    </source>
</reference>
<name>A0ABW8WIV3_9CYAN</name>
<proteinExistence type="predicted"/>
<evidence type="ECO:0000313" key="1">
    <source>
        <dbReference type="EMBL" id="MFL9460883.1"/>
    </source>
</evidence>
<gene>
    <name evidence="1" type="ORF">AB0759_09610</name>
</gene>
<dbReference type="EMBL" id="JBFQGM010000003">
    <property type="protein sequence ID" value="MFL9460883.1"/>
    <property type="molecule type" value="Genomic_DNA"/>
</dbReference>
<dbReference type="Proteomes" id="UP001628874">
    <property type="component" value="Unassembled WGS sequence"/>
</dbReference>
<dbReference type="RefSeq" id="WP_202048648.1">
    <property type="nucleotide sequence ID" value="NZ_JBFQGM010000003.1"/>
</dbReference>
<organism evidence="1 2">
    <name type="scientific">Scytonema tolypothrichoides VB-61278_2</name>
    <dbReference type="NCBI Taxonomy" id="3232314"/>
    <lineage>
        <taxon>Bacteria</taxon>
        <taxon>Bacillati</taxon>
        <taxon>Cyanobacteriota</taxon>
        <taxon>Cyanophyceae</taxon>
        <taxon>Nostocales</taxon>
        <taxon>Scytonemataceae</taxon>
        <taxon>Scytonema</taxon>
    </lineage>
</organism>
<accession>A0ABW8WIV3</accession>